<evidence type="ECO:0000313" key="1">
    <source>
        <dbReference type="EMBL" id="SBT43545.1"/>
    </source>
</evidence>
<sequence>MTGPLTVELPGQVWGLACADPAGPIYLTSCAGRSPSVRNLYTTVLTAADPTGAVLWQRSFPGRPFPPRVGTDGTVWVTHHDGADPPRVTLTGVGADGATRRVVIPQQEPGEYPGAVVRMPDGFLALWLPASPYRRPPPGSAARLARYDETGDAVWSTRLRLDAVSFSGVVEAGVTTGWQLRPKEKWRPSTLVADHRQPLLVAGDRILAGISDGRSGIGCCSIVDSERGAVVSTTAPGPYHHKAVAGPGRFLVGAQGYGAFATTLHDHAGRPARTWPSHGQWLIDQRGRICGPESENVLPSRSRFRVLEPDGSTRDGPALTGYHTSYPALDADGTAVFWRDGTLVAVDAGLTRHELFHRADDDRTVLSRVLLLADDTVALALDNELHLFPDTGVGPLAAGPWPCDEGGLRGNPVLPAPPPTNP</sequence>
<proteinExistence type="predicted"/>
<dbReference type="AlphaFoldDB" id="A0A1A8ZHN9"/>
<dbReference type="EMBL" id="LT594323">
    <property type="protein sequence ID" value="SBT43545.1"/>
    <property type="molecule type" value="Genomic_DNA"/>
</dbReference>
<gene>
    <name evidence="1" type="ORF">GA0070611_2359</name>
</gene>
<organism evidence="1 2">
    <name type="scientific">Micromonospora auratinigra</name>
    <dbReference type="NCBI Taxonomy" id="261654"/>
    <lineage>
        <taxon>Bacteria</taxon>
        <taxon>Bacillati</taxon>
        <taxon>Actinomycetota</taxon>
        <taxon>Actinomycetes</taxon>
        <taxon>Micromonosporales</taxon>
        <taxon>Micromonosporaceae</taxon>
        <taxon>Micromonospora</taxon>
    </lineage>
</organism>
<protein>
    <recommendedName>
        <fullName evidence="3">PQQ-like domain-containing protein</fullName>
    </recommendedName>
</protein>
<reference evidence="2" key="1">
    <citation type="submission" date="2016-06" db="EMBL/GenBank/DDBJ databases">
        <authorList>
            <person name="Varghese N."/>
            <person name="Submissions Spin"/>
        </authorList>
    </citation>
    <scope>NUCLEOTIDE SEQUENCE [LARGE SCALE GENOMIC DNA]</scope>
    <source>
        <strain evidence="2">DSM 44815</strain>
    </source>
</reference>
<dbReference type="STRING" id="261654.GA0070611_2359"/>
<keyword evidence="2" id="KW-1185">Reference proteome</keyword>
<name>A0A1A8ZHN9_9ACTN</name>
<dbReference type="Proteomes" id="UP000199385">
    <property type="component" value="Chromosome I"/>
</dbReference>
<dbReference type="SUPFAM" id="SSF101898">
    <property type="entry name" value="NHL repeat"/>
    <property type="match status" value="1"/>
</dbReference>
<evidence type="ECO:0000313" key="2">
    <source>
        <dbReference type="Proteomes" id="UP000199385"/>
    </source>
</evidence>
<dbReference type="PATRIC" id="fig|261654.4.peg.2404"/>
<accession>A0A1A8ZHN9</accession>
<evidence type="ECO:0008006" key="3">
    <source>
        <dbReference type="Google" id="ProtNLM"/>
    </source>
</evidence>
<dbReference type="RefSeq" id="WP_231921419.1">
    <property type="nucleotide sequence ID" value="NZ_LT594323.1"/>
</dbReference>